<dbReference type="Proteomes" id="UP000572907">
    <property type="component" value="Unassembled WGS sequence"/>
</dbReference>
<evidence type="ECO:0000313" key="1">
    <source>
        <dbReference type="EMBL" id="MBB3078520.1"/>
    </source>
</evidence>
<dbReference type="EMBL" id="JACHXE010000005">
    <property type="protein sequence ID" value="MBB3078520.1"/>
    <property type="molecule type" value="Genomic_DNA"/>
</dbReference>
<accession>A0A7W4ZTS6</accession>
<evidence type="ECO:0000313" key="2">
    <source>
        <dbReference type="Proteomes" id="UP000572907"/>
    </source>
</evidence>
<gene>
    <name evidence="1" type="ORF">FHS41_005051</name>
</gene>
<sequence length="58" mass="6092">MIESQMPDLTVVRLRDVLGIDDIAVRRGLVWVGMQVDEVPAVAVSNDGTGGGGAERIG</sequence>
<dbReference type="RefSeq" id="WP_184595188.1">
    <property type="nucleotide sequence ID" value="NZ_BMUP01000002.1"/>
</dbReference>
<organism evidence="1 2">
    <name type="scientific">Streptomyces violarus</name>
    <dbReference type="NCBI Taxonomy" id="67380"/>
    <lineage>
        <taxon>Bacteria</taxon>
        <taxon>Bacillati</taxon>
        <taxon>Actinomycetota</taxon>
        <taxon>Actinomycetes</taxon>
        <taxon>Kitasatosporales</taxon>
        <taxon>Streptomycetaceae</taxon>
        <taxon>Streptomyces</taxon>
    </lineage>
</organism>
<proteinExistence type="predicted"/>
<keyword evidence="2" id="KW-1185">Reference proteome</keyword>
<dbReference type="AlphaFoldDB" id="A0A7W4ZTS6"/>
<name>A0A7W4ZTS6_9ACTN</name>
<comment type="caution">
    <text evidence="1">The sequence shown here is derived from an EMBL/GenBank/DDBJ whole genome shotgun (WGS) entry which is preliminary data.</text>
</comment>
<reference evidence="1 2" key="1">
    <citation type="submission" date="2020-08" db="EMBL/GenBank/DDBJ databases">
        <title>Genomic Encyclopedia of Type Strains, Phase III (KMG-III): the genomes of soil and plant-associated and newly described type strains.</title>
        <authorList>
            <person name="Whitman W."/>
        </authorList>
    </citation>
    <scope>NUCLEOTIDE SEQUENCE [LARGE SCALE GENOMIC DNA]</scope>
    <source>
        <strain evidence="1 2">CECT 3237</strain>
    </source>
</reference>
<protein>
    <submittedName>
        <fullName evidence="1">Uncharacterized protein</fullName>
    </submittedName>
</protein>